<dbReference type="GO" id="GO:0005524">
    <property type="term" value="F:ATP binding"/>
    <property type="evidence" value="ECO:0007669"/>
    <property type="project" value="InterPro"/>
</dbReference>
<dbReference type="HOGENOM" id="CLU_1596087_0_0_1"/>
<sequence>MQKYFHCYRAIMFLIIDDAVVYIGPGRGATSTVCRCEQVGTNVFWAMKIINKKIDQKIVATEIGILLKLNHPNVIRLKEIYETETQIFLVLECVTGGELFDSQSVNTACKHYFEYSHDKMSVIDNKIAWNDTPTSASKAIRLLKNLHSGKADGFLKSNIQKPSGAWS</sequence>
<dbReference type="PANTHER" id="PTHR24347">
    <property type="entry name" value="SERINE/THREONINE-PROTEIN KINASE"/>
    <property type="match status" value="1"/>
</dbReference>
<dbReference type="Pfam" id="PF00069">
    <property type="entry name" value="Pkinase"/>
    <property type="match status" value="1"/>
</dbReference>
<dbReference type="SMART" id="SM00220">
    <property type="entry name" value="S_TKc"/>
    <property type="match status" value="1"/>
</dbReference>
<dbReference type="EMBL" id="KB295236">
    <property type="protein sequence ID" value="ELU13409.1"/>
    <property type="molecule type" value="Genomic_DNA"/>
</dbReference>
<feature type="domain" description="Protein kinase" evidence="1">
    <location>
        <begin position="19"/>
        <end position="167"/>
    </location>
</feature>
<dbReference type="SUPFAM" id="SSF56112">
    <property type="entry name" value="Protein kinase-like (PK-like)"/>
    <property type="match status" value="1"/>
</dbReference>
<dbReference type="InterPro" id="IPR000719">
    <property type="entry name" value="Prot_kinase_dom"/>
</dbReference>
<reference evidence="2 4" key="2">
    <citation type="journal article" date="2013" name="Nature">
        <title>Insights into bilaterian evolution from three spiralian genomes.</title>
        <authorList>
            <person name="Simakov O."/>
            <person name="Marletaz F."/>
            <person name="Cho S.J."/>
            <person name="Edsinger-Gonzales E."/>
            <person name="Havlak P."/>
            <person name="Hellsten U."/>
            <person name="Kuo D.H."/>
            <person name="Larsson T."/>
            <person name="Lv J."/>
            <person name="Arendt D."/>
            <person name="Savage R."/>
            <person name="Osoegawa K."/>
            <person name="de Jong P."/>
            <person name="Grimwood J."/>
            <person name="Chapman J.A."/>
            <person name="Shapiro H."/>
            <person name="Aerts A."/>
            <person name="Otillar R.P."/>
            <person name="Terry A.Y."/>
            <person name="Boore J.L."/>
            <person name="Grigoriev I.V."/>
            <person name="Lindberg D.R."/>
            <person name="Seaver E.C."/>
            <person name="Weisblat D.A."/>
            <person name="Putnam N.H."/>
            <person name="Rokhsar D.S."/>
        </authorList>
    </citation>
    <scope>NUCLEOTIDE SEQUENCE</scope>
    <source>
        <strain evidence="2 4">I ESC-2004</strain>
    </source>
</reference>
<dbReference type="STRING" id="283909.R7V4A5"/>
<keyword evidence="4" id="KW-1185">Reference proteome</keyword>
<dbReference type="PROSITE" id="PS50011">
    <property type="entry name" value="PROTEIN_KINASE_DOM"/>
    <property type="match status" value="1"/>
</dbReference>
<dbReference type="EMBL" id="AMQN01005144">
    <property type="status" value="NOT_ANNOTATED_CDS"/>
    <property type="molecule type" value="Genomic_DNA"/>
</dbReference>
<dbReference type="Proteomes" id="UP000014760">
    <property type="component" value="Unassembled WGS sequence"/>
</dbReference>
<reference evidence="3" key="3">
    <citation type="submission" date="2015-06" db="UniProtKB">
        <authorList>
            <consortium name="EnsemblMetazoa"/>
        </authorList>
    </citation>
    <scope>IDENTIFICATION</scope>
</reference>
<evidence type="ECO:0000259" key="1">
    <source>
        <dbReference type="PROSITE" id="PS50011"/>
    </source>
</evidence>
<evidence type="ECO:0000313" key="2">
    <source>
        <dbReference type="EMBL" id="ELU13409.1"/>
    </source>
</evidence>
<evidence type="ECO:0000313" key="4">
    <source>
        <dbReference type="Proteomes" id="UP000014760"/>
    </source>
</evidence>
<accession>R7V4A5</accession>
<proteinExistence type="predicted"/>
<name>R7V4A5_CAPTE</name>
<evidence type="ECO:0000313" key="3">
    <source>
        <dbReference type="EnsemblMetazoa" id="CapteP196497"/>
    </source>
</evidence>
<dbReference type="Gene3D" id="3.30.200.20">
    <property type="entry name" value="Phosphorylase Kinase, domain 1"/>
    <property type="match status" value="1"/>
</dbReference>
<dbReference type="OrthoDB" id="40902at2759"/>
<dbReference type="EnsemblMetazoa" id="CapteT196497">
    <property type="protein sequence ID" value="CapteP196497"/>
    <property type="gene ID" value="CapteG196497"/>
</dbReference>
<dbReference type="InterPro" id="IPR011009">
    <property type="entry name" value="Kinase-like_dom_sf"/>
</dbReference>
<gene>
    <name evidence="2" type="ORF">CAPTEDRAFT_196497</name>
</gene>
<protein>
    <recommendedName>
        <fullName evidence="1">Protein kinase domain-containing protein</fullName>
    </recommendedName>
</protein>
<dbReference type="AlphaFoldDB" id="R7V4A5"/>
<reference evidence="4" key="1">
    <citation type="submission" date="2012-12" db="EMBL/GenBank/DDBJ databases">
        <authorList>
            <person name="Hellsten U."/>
            <person name="Grimwood J."/>
            <person name="Chapman J.A."/>
            <person name="Shapiro H."/>
            <person name="Aerts A."/>
            <person name="Otillar R.P."/>
            <person name="Terry A.Y."/>
            <person name="Boore J.L."/>
            <person name="Simakov O."/>
            <person name="Marletaz F."/>
            <person name="Cho S.-J."/>
            <person name="Edsinger-Gonzales E."/>
            <person name="Havlak P."/>
            <person name="Kuo D.-H."/>
            <person name="Larsson T."/>
            <person name="Lv J."/>
            <person name="Arendt D."/>
            <person name="Savage R."/>
            <person name="Osoegawa K."/>
            <person name="de Jong P."/>
            <person name="Lindberg D.R."/>
            <person name="Seaver E.C."/>
            <person name="Weisblat D.A."/>
            <person name="Putnam N.H."/>
            <person name="Grigoriev I.V."/>
            <person name="Rokhsar D.S."/>
        </authorList>
    </citation>
    <scope>NUCLEOTIDE SEQUENCE</scope>
    <source>
        <strain evidence="4">I ESC-2004</strain>
    </source>
</reference>
<dbReference type="GO" id="GO:0004672">
    <property type="term" value="F:protein kinase activity"/>
    <property type="evidence" value="ECO:0007669"/>
    <property type="project" value="InterPro"/>
</dbReference>
<organism evidence="2">
    <name type="scientific">Capitella teleta</name>
    <name type="common">Polychaete worm</name>
    <dbReference type="NCBI Taxonomy" id="283909"/>
    <lineage>
        <taxon>Eukaryota</taxon>
        <taxon>Metazoa</taxon>
        <taxon>Spiralia</taxon>
        <taxon>Lophotrochozoa</taxon>
        <taxon>Annelida</taxon>
        <taxon>Polychaeta</taxon>
        <taxon>Sedentaria</taxon>
        <taxon>Scolecida</taxon>
        <taxon>Capitellidae</taxon>
        <taxon>Capitella</taxon>
    </lineage>
</organism>